<dbReference type="EMBL" id="JAIWYP010000016">
    <property type="protein sequence ID" value="KAH3698009.1"/>
    <property type="molecule type" value="Genomic_DNA"/>
</dbReference>
<evidence type="ECO:0000313" key="2">
    <source>
        <dbReference type="Proteomes" id="UP000828390"/>
    </source>
</evidence>
<comment type="caution">
    <text evidence="1">The sequence shown here is derived from an EMBL/GenBank/DDBJ whole genome shotgun (WGS) entry which is preliminary data.</text>
</comment>
<protein>
    <submittedName>
        <fullName evidence="1">Uncharacterized protein</fullName>
    </submittedName>
</protein>
<reference evidence="1" key="2">
    <citation type="submission" date="2020-11" db="EMBL/GenBank/DDBJ databases">
        <authorList>
            <person name="McCartney M.A."/>
            <person name="Auch B."/>
            <person name="Kono T."/>
            <person name="Mallez S."/>
            <person name="Becker A."/>
            <person name="Gohl D.M."/>
            <person name="Silverstein K.A.T."/>
            <person name="Koren S."/>
            <person name="Bechman K.B."/>
            <person name="Herman A."/>
            <person name="Abrahante J.E."/>
            <person name="Garbe J."/>
        </authorList>
    </citation>
    <scope>NUCLEOTIDE SEQUENCE</scope>
    <source>
        <strain evidence="1">Duluth1</strain>
        <tissue evidence="1">Whole animal</tissue>
    </source>
</reference>
<gene>
    <name evidence="1" type="ORF">DPMN_085524</name>
</gene>
<accession>A0A9D3YG90</accession>
<name>A0A9D3YG90_DREPO</name>
<evidence type="ECO:0000313" key="1">
    <source>
        <dbReference type="EMBL" id="KAH3698009.1"/>
    </source>
</evidence>
<reference evidence="1" key="1">
    <citation type="journal article" date="2019" name="bioRxiv">
        <title>The Genome of the Zebra Mussel, Dreissena polymorpha: A Resource for Invasive Species Research.</title>
        <authorList>
            <person name="McCartney M.A."/>
            <person name="Auch B."/>
            <person name="Kono T."/>
            <person name="Mallez S."/>
            <person name="Zhang Y."/>
            <person name="Obille A."/>
            <person name="Becker A."/>
            <person name="Abrahante J.E."/>
            <person name="Garbe J."/>
            <person name="Badalamenti J.P."/>
            <person name="Herman A."/>
            <person name="Mangelson H."/>
            <person name="Liachko I."/>
            <person name="Sullivan S."/>
            <person name="Sone E.D."/>
            <person name="Koren S."/>
            <person name="Silverstein K.A.T."/>
            <person name="Beckman K.B."/>
            <person name="Gohl D.M."/>
        </authorList>
    </citation>
    <scope>NUCLEOTIDE SEQUENCE</scope>
    <source>
        <strain evidence="1">Duluth1</strain>
        <tissue evidence="1">Whole animal</tissue>
    </source>
</reference>
<organism evidence="1 2">
    <name type="scientific">Dreissena polymorpha</name>
    <name type="common">Zebra mussel</name>
    <name type="synonym">Mytilus polymorpha</name>
    <dbReference type="NCBI Taxonomy" id="45954"/>
    <lineage>
        <taxon>Eukaryota</taxon>
        <taxon>Metazoa</taxon>
        <taxon>Spiralia</taxon>
        <taxon>Lophotrochozoa</taxon>
        <taxon>Mollusca</taxon>
        <taxon>Bivalvia</taxon>
        <taxon>Autobranchia</taxon>
        <taxon>Heteroconchia</taxon>
        <taxon>Euheterodonta</taxon>
        <taxon>Imparidentia</taxon>
        <taxon>Neoheterodontei</taxon>
        <taxon>Myida</taxon>
        <taxon>Dreissenoidea</taxon>
        <taxon>Dreissenidae</taxon>
        <taxon>Dreissena</taxon>
    </lineage>
</organism>
<dbReference type="AlphaFoldDB" id="A0A9D3YG90"/>
<keyword evidence="2" id="KW-1185">Reference proteome</keyword>
<proteinExistence type="predicted"/>
<sequence>MDLIEAVREAGVVTRILRAERQDDAVFYALNEKAVNIATEFDVSFQNTTYYYHRDTIRM</sequence>
<dbReference type="Proteomes" id="UP000828390">
    <property type="component" value="Unassembled WGS sequence"/>
</dbReference>